<dbReference type="InterPro" id="IPR012337">
    <property type="entry name" value="RNaseH-like_sf"/>
</dbReference>
<accession>A0A813H957</accession>
<dbReference type="OMA" id="VNDEFIC"/>
<name>A0A813H957_POLGL</name>
<evidence type="ECO:0000259" key="2">
    <source>
        <dbReference type="PROSITE" id="PS50994"/>
    </source>
</evidence>
<dbReference type="Proteomes" id="UP000654075">
    <property type="component" value="Unassembled WGS sequence"/>
</dbReference>
<feature type="compositionally biased region" description="Basic and acidic residues" evidence="1">
    <location>
        <begin position="978"/>
        <end position="1001"/>
    </location>
</feature>
<dbReference type="Gene3D" id="1.10.8.270">
    <property type="entry name" value="putative rabgap domain of human tbc1 domain family member 14 like domains"/>
    <property type="match status" value="1"/>
</dbReference>
<dbReference type="GO" id="GO:0031267">
    <property type="term" value="F:small GTPase binding"/>
    <property type="evidence" value="ECO:0007669"/>
    <property type="project" value="TreeGrafter"/>
</dbReference>
<dbReference type="InterPro" id="IPR050302">
    <property type="entry name" value="Rab_GAP_TBC_domain"/>
</dbReference>
<dbReference type="GO" id="GO:0005096">
    <property type="term" value="F:GTPase activator activity"/>
    <property type="evidence" value="ECO:0007669"/>
    <property type="project" value="TreeGrafter"/>
</dbReference>
<evidence type="ECO:0000313" key="4">
    <source>
        <dbReference type="Proteomes" id="UP000654075"/>
    </source>
</evidence>
<dbReference type="EMBL" id="CAJNNV010030926">
    <property type="protein sequence ID" value="CAE8634162.1"/>
    <property type="molecule type" value="Genomic_DNA"/>
</dbReference>
<sequence length="2628" mass="294125">MQRGRYTRMLESASAGSLHLPPEKERQLKLDIDRTWPSLTSGLFREGGGGRQKLSNLLRAWVMYDGEESSKVDEASAPVRPLGTTAVGYVQGMNFIATALLWHTGLDEAAFWLFVAMVQHYGLRSMFEAPDMHGLKVKSFTIAQLVHQEMPELSAHLAEHLQNSLSGALRIARAHSNHNRLPSGTATDSATSWGTYRQGRRREPQAWQTFTTSHDGWWDDRRGIEQEDPDGDDTYNDNYYRPPRTEPWQDRDVKDFKDRVNAPEFDGIVEDTGKGDGVRNYLRRLEIWEELTTVPKKKQAIVLFYKLRGRAWTDAETLDIKELQKDHGMDIYEAWVRQKYRDLEITTLWKKLSGMGCGLPTLALAWYYLYKLMITDQQEATLLSSVGNEYDLEKLQKAALTQIRIGCGRRGRYDDEKEKKKEGYHGHYKGDRQVKNKLQPRKSNWKDGRNKQHNVNMTDQPAEESGSSYSDETSSSDADSDIGEIEEGAAATEHEAYVTMQTAKMKLRDAKNLRGFRGGGKGGGKGDKDYQKKIDERLQKAKEQSLCSRCKQKGHRHKDDVCPLNGGSGTAGAGSSKPHHSHYTTHVAFMADNFGNERPGPFLPVGAANQGVPWSTMAAGPEPFQPANRLRPGRSRSPPDEFITYMSGTLGEGGKYYGITDTACSKMVAGMPWYRAFRDNVNKAGYVITEVDESEGFKFGASRTHRSTFAAITPMAIGGKILVVRVSIVPCDVRLLLSRPALEALDMHMDLAGRTAEFGALDLRGYALGSTTAGHPTVRVNEWPEIHVLLLTGTCMQRTNARNFWIETYDEIIRIHVSCRSSAYAPEKYQQYITEQRFVECVREKQQVQFITCEHDNWKAHGEQQMSAWFGRTRFMKQRIHYGKHVLEAENLNKDVPSPLSGQVRSSYQTISATTPHGRDPRHGDTSPGELHDEERAAGGATRLRCQREPGLDTARTSSSNSGGEAEARAGEGQGRCEAADQEGRLDQDVHGRRSGDRAEGDVRHDEMRLLLRDFLEAQISGMTVINFGKYDGHTYDELKEKHPGYLAWAIKTADENEDCSRALQTLASWGARHQEKTSPKPGKSSTTPSQKPKENTNQRRQREDPEEEAKMDAEPPEETLEAIQELETRLAVLRQKNGIRAPGQPPGTSSSGASSWHMATSLPGLGESILAGTHSEVEDGPEEDESKPRTWRRMKKGLRKKLRGGINKAWMITPAVASVFYSCMATAVSSTAGEFVAPIREVAQVFQTGLGHERPWMLEVFCGGEAGTETTRAFTDHGELVLEPRDILLYWSFTHLNYRTPERKQLLRRLRRRERVFLEITRDIFQLQTSRGDHAAAENPWKSAAWQERPMTETLRLPGVNMFRTDMCAHGLKDPDGDGLHEKATGLMTTSPVFEKHLGKRCQGGHYHVHVQGGNSQRAGHYTRKFARQIRRAVLEIYTRRVYMMAEDEAGPPEEADQDMEPPVGLIGAAAITFTDSKISPAIKTGLRKLRQNLGHPSNEDLCRSLRLGGAAAEVIKAIKCLRCTTCIRMHGRGSARPAKLPAMGNFNENVGLDIIVIYDQAGTKYTALSCVDLNTTFHVVTLVKNTQAATLREAFVRCWAEWAGPPKKVHVDLDSGFKAEFSEMISFWGAKTSLVAGQAPWQHGTTERQGGWWKTIWAKTVEHETINGIEEVLAAVPEVTQAKNVLRRRNGFSPCQWVTGSDPKLAADLVDHPEDLAAHSQVLNDDMMARRMAIRTAARKSFICGQNDDAIRRALVHRNRVKKHQFEIGEYCYYFREIRQGRNRKPKAQWLGPAVAVGLEGGNSWLSCGGKCVLCSQEHMRPAEDEELGNMWIENPDGAEFQRLLEEINNEEVEYEDARPDEAKVEEAIGGRLSQEQKLAVQGLGAEEFLRRRALEGPLPARRISRKRAAEAAAERDNDMSEDEAAEGIEAEVLMVKQKKTARTQRKQDEKEIPYARIPKERLELFQAAAKTQWEQHEKYEAVRPMSLSESKQVRDTVDPKRILRSRFAYRDQNAGLRTDQREVPVKAKARLCCGGHLDPDLETGNLRTDAPTVARNSLHLFLNVCWMLGWKPKTADIEAAFLNGVKAPRRLYMEQPKEGLYGLVPGQLLEIIKGVFGLATSPRLWWGKLASSLKAMKFRDSHGQEVQFIQSRLDPCHFLLRDSRSNLVAMLCTHVDDVKLAYAEGYVEEETGDLVIRQTDYVERRLEPLKVKRGREDAEAADPEEMQDNMSAVGGISWLAGQTRPDLSCGCSMSQKKQKSPRVKDLKETARLIKQAQTEKDVGIRFGKLDKDNLKIFVFHDAAWANVTSGECVDDPTQQQIDHKEVYSQIGYTMFLATNDVKSEKGGRANLIDWRSHGCPRVCRSTFAAETMACAEALEAAIAMRGMLLEILHPGLDLRDVDAAMLPIECITDCKSLYDTMHEDGVAKAPSEKRLMLDLSAIREMLMEEVVSDDLLATGGMPIRWIPTEFMLADGMTKVMKNERLLAVLSHLGLEDLLVRTRTVPFADLWDQFFEEGFGLRGCSCSQLYVASSEAFAPGAGRLGPRDAALDAIASVGDEEQLLASAPVTSLGHAEAAASSDLGAIVIDVVVEESAGAVQARAGELRPWSKAFAAHKMAWMTRNPA</sequence>
<dbReference type="PANTHER" id="PTHR47219:SF9">
    <property type="entry name" value="GTPASE ACTIVATING PROTEIN AND CENTROSOME-ASSOCIATED, ISOFORM B"/>
    <property type="match status" value="1"/>
</dbReference>
<evidence type="ECO:0000313" key="3">
    <source>
        <dbReference type="EMBL" id="CAE8634162.1"/>
    </source>
</evidence>
<dbReference type="InterPro" id="IPR013103">
    <property type="entry name" value="RVT_2"/>
</dbReference>
<feature type="region of interest" description="Disordered" evidence="1">
    <location>
        <begin position="218"/>
        <end position="248"/>
    </location>
</feature>
<feature type="region of interest" description="Disordered" evidence="1">
    <location>
        <begin position="178"/>
        <end position="205"/>
    </location>
</feature>
<dbReference type="Pfam" id="PF07727">
    <property type="entry name" value="RVT_2"/>
    <property type="match status" value="1"/>
</dbReference>
<dbReference type="PANTHER" id="PTHR47219">
    <property type="entry name" value="RAB GTPASE-ACTIVATING PROTEIN 1-LIKE"/>
    <property type="match status" value="1"/>
</dbReference>
<dbReference type="OrthoDB" id="10693187at2759"/>
<dbReference type="SUPFAM" id="SSF53098">
    <property type="entry name" value="Ribonuclease H-like"/>
    <property type="match status" value="1"/>
</dbReference>
<feature type="region of interest" description="Disordered" evidence="1">
    <location>
        <begin position="1138"/>
        <end position="1161"/>
    </location>
</feature>
<feature type="region of interest" description="Disordered" evidence="1">
    <location>
        <begin position="1070"/>
        <end position="1119"/>
    </location>
</feature>
<dbReference type="PROSITE" id="PS50994">
    <property type="entry name" value="INTEGRASE"/>
    <property type="match status" value="1"/>
</dbReference>
<proteinExistence type="predicted"/>
<feature type="compositionally biased region" description="Low complexity" evidence="1">
    <location>
        <begin position="463"/>
        <end position="477"/>
    </location>
</feature>
<feature type="compositionally biased region" description="Polar residues" evidence="1">
    <location>
        <begin position="1147"/>
        <end position="1159"/>
    </location>
</feature>
<feature type="compositionally biased region" description="Low complexity" evidence="1">
    <location>
        <begin position="1080"/>
        <end position="1091"/>
    </location>
</feature>
<reference evidence="3" key="1">
    <citation type="submission" date="2021-02" db="EMBL/GenBank/DDBJ databases">
        <authorList>
            <person name="Dougan E. K."/>
            <person name="Rhodes N."/>
            <person name="Thang M."/>
            <person name="Chan C."/>
        </authorList>
    </citation>
    <scope>NUCLEOTIDE SEQUENCE</scope>
</reference>
<evidence type="ECO:0000256" key="1">
    <source>
        <dbReference type="SAM" id="MobiDB-lite"/>
    </source>
</evidence>
<dbReference type="Gene3D" id="3.30.420.10">
    <property type="entry name" value="Ribonuclease H-like superfamily/Ribonuclease H"/>
    <property type="match status" value="1"/>
</dbReference>
<feature type="compositionally biased region" description="Polar residues" evidence="1">
    <location>
        <begin position="179"/>
        <end position="195"/>
    </location>
</feature>
<feature type="region of interest" description="Disordered" evidence="1">
    <location>
        <begin position="894"/>
        <end position="1001"/>
    </location>
</feature>
<comment type="caution">
    <text evidence="3">The sequence shown here is derived from an EMBL/GenBank/DDBJ whole genome shotgun (WGS) entry which is preliminary data.</text>
</comment>
<gene>
    <name evidence="3" type="ORF">PGLA1383_LOCUS49834</name>
</gene>
<feature type="compositionally biased region" description="Basic and acidic residues" evidence="1">
    <location>
        <begin position="917"/>
        <end position="937"/>
    </location>
</feature>
<feature type="compositionally biased region" description="Basic and acidic residues" evidence="1">
    <location>
        <begin position="414"/>
        <end position="434"/>
    </location>
</feature>
<organism evidence="3 4">
    <name type="scientific">Polarella glacialis</name>
    <name type="common">Dinoflagellate</name>
    <dbReference type="NCBI Taxonomy" id="89957"/>
    <lineage>
        <taxon>Eukaryota</taxon>
        <taxon>Sar</taxon>
        <taxon>Alveolata</taxon>
        <taxon>Dinophyceae</taxon>
        <taxon>Suessiales</taxon>
        <taxon>Suessiaceae</taxon>
        <taxon>Polarella</taxon>
    </lineage>
</organism>
<dbReference type="InterPro" id="IPR000195">
    <property type="entry name" value="Rab-GAP-TBC_dom"/>
</dbReference>
<dbReference type="SUPFAM" id="SSF47923">
    <property type="entry name" value="Ypt/Rab-GAP domain of gyp1p"/>
    <property type="match status" value="1"/>
</dbReference>
<keyword evidence="4" id="KW-1185">Reference proteome</keyword>
<dbReference type="InterPro" id="IPR001584">
    <property type="entry name" value="Integrase_cat-core"/>
</dbReference>
<feature type="compositionally biased region" description="Basic and acidic residues" evidence="1">
    <location>
        <begin position="1092"/>
        <end position="1114"/>
    </location>
</feature>
<protein>
    <recommendedName>
        <fullName evidence="2">Integrase catalytic domain-containing protein</fullName>
    </recommendedName>
</protein>
<feature type="domain" description="Integrase catalytic" evidence="2">
    <location>
        <begin position="1539"/>
        <end position="1713"/>
    </location>
</feature>
<dbReference type="SMART" id="SM00164">
    <property type="entry name" value="TBC"/>
    <property type="match status" value="1"/>
</dbReference>
<feature type="region of interest" description="Disordered" evidence="1">
    <location>
        <begin position="414"/>
        <end position="481"/>
    </location>
</feature>
<dbReference type="InterPro" id="IPR036397">
    <property type="entry name" value="RNaseH_sf"/>
</dbReference>
<dbReference type="Pfam" id="PF00566">
    <property type="entry name" value="RabGAP-TBC"/>
    <property type="match status" value="1"/>
</dbReference>
<feature type="compositionally biased region" description="Acidic residues" evidence="1">
    <location>
        <begin position="226"/>
        <end position="235"/>
    </location>
</feature>
<dbReference type="GO" id="GO:0003676">
    <property type="term" value="F:nucleic acid binding"/>
    <property type="evidence" value="ECO:0007669"/>
    <property type="project" value="InterPro"/>
</dbReference>
<feature type="compositionally biased region" description="Polar residues" evidence="1">
    <location>
        <begin position="900"/>
        <end position="915"/>
    </location>
</feature>
<dbReference type="InterPro" id="IPR035969">
    <property type="entry name" value="Rab-GAP_TBC_sf"/>
</dbReference>
<dbReference type="GO" id="GO:0015074">
    <property type="term" value="P:DNA integration"/>
    <property type="evidence" value="ECO:0007669"/>
    <property type="project" value="InterPro"/>
</dbReference>